<dbReference type="EMBL" id="CAJDYZ010006003">
    <property type="protein sequence ID" value="CAD1472992.1"/>
    <property type="molecule type" value="Genomic_DNA"/>
</dbReference>
<evidence type="ECO:0000313" key="2">
    <source>
        <dbReference type="Proteomes" id="UP000752696"/>
    </source>
</evidence>
<proteinExistence type="predicted"/>
<protein>
    <submittedName>
        <fullName evidence="1">Uncharacterized protein</fullName>
    </submittedName>
</protein>
<gene>
    <name evidence="1" type="ORF">MHI_LOCUS348006</name>
</gene>
<dbReference type="Proteomes" id="UP000752696">
    <property type="component" value="Unassembled WGS sequence"/>
</dbReference>
<feature type="non-terminal residue" evidence="1">
    <location>
        <position position="1"/>
    </location>
</feature>
<accession>A0A6V7H4C2</accession>
<organism evidence="1 2">
    <name type="scientific">Heterotrigona itama</name>
    <dbReference type="NCBI Taxonomy" id="395501"/>
    <lineage>
        <taxon>Eukaryota</taxon>
        <taxon>Metazoa</taxon>
        <taxon>Ecdysozoa</taxon>
        <taxon>Arthropoda</taxon>
        <taxon>Hexapoda</taxon>
        <taxon>Insecta</taxon>
        <taxon>Pterygota</taxon>
        <taxon>Neoptera</taxon>
        <taxon>Endopterygota</taxon>
        <taxon>Hymenoptera</taxon>
        <taxon>Apocrita</taxon>
        <taxon>Aculeata</taxon>
        <taxon>Apoidea</taxon>
        <taxon>Anthophila</taxon>
        <taxon>Apidae</taxon>
        <taxon>Heterotrigona</taxon>
    </lineage>
</organism>
<dbReference type="AlphaFoldDB" id="A0A6V7H4C2"/>
<reference evidence="1" key="1">
    <citation type="submission" date="2020-07" db="EMBL/GenBank/DDBJ databases">
        <authorList>
            <person name="Nazaruddin N."/>
        </authorList>
    </citation>
    <scope>NUCLEOTIDE SEQUENCE</scope>
</reference>
<sequence>LVKFAAVEKTRLSKEVSTSRGNVKTGQLEIGKKMLLALMKFEAR</sequence>
<feature type="non-terminal residue" evidence="1">
    <location>
        <position position="44"/>
    </location>
</feature>
<evidence type="ECO:0000313" key="1">
    <source>
        <dbReference type="EMBL" id="CAD1472992.1"/>
    </source>
</evidence>
<comment type="caution">
    <text evidence="1">The sequence shown here is derived from an EMBL/GenBank/DDBJ whole genome shotgun (WGS) entry which is preliminary data.</text>
</comment>
<name>A0A6V7H4C2_9HYME</name>
<keyword evidence="2" id="KW-1185">Reference proteome</keyword>